<evidence type="ECO:0000259" key="1">
    <source>
        <dbReference type="Pfam" id="PF12680"/>
    </source>
</evidence>
<dbReference type="Gene3D" id="3.10.450.50">
    <property type="match status" value="1"/>
</dbReference>
<keyword evidence="2" id="KW-0413">Isomerase</keyword>
<feature type="domain" description="SnoaL-like" evidence="1">
    <location>
        <begin position="18"/>
        <end position="123"/>
    </location>
</feature>
<gene>
    <name evidence="2" type="ORF">LX15_003709</name>
</gene>
<dbReference type="Proteomes" id="UP001205311">
    <property type="component" value="Unassembled WGS sequence"/>
</dbReference>
<evidence type="ECO:0000313" key="2">
    <source>
        <dbReference type="EMBL" id="MCP2259998.1"/>
    </source>
</evidence>
<organism evidence="2 3">
    <name type="scientific">Streptoalloteichus tenebrarius (strain ATCC 17920 / DSM 40477 / JCM 4838 / CBS 697.72 / NBRC 16177 / NCIMB 11028 / NRRL B-12390 / A12253. 1 / ISP 5477)</name>
    <name type="common">Streptomyces tenebrarius</name>
    <dbReference type="NCBI Taxonomy" id="1933"/>
    <lineage>
        <taxon>Bacteria</taxon>
        <taxon>Bacillati</taxon>
        <taxon>Actinomycetota</taxon>
        <taxon>Actinomycetes</taxon>
        <taxon>Pseudonocardiales</taxon>
        <taxon>Pseudonocardiaceae</taxon>
        <taxon>Streptoalloteichus</taxon>
    </lineage>
</organism>
<evidence type="ECO:0000313" key="3">
    <source>
        <dbReference type="Proteomes" id="UP001205311"/>
    </source>
</evidence>
<dbReference type="InterPro" id="IPR037401">
    <property type="entry name" value="SnoaL-like"/>
</dbReference>
<dbReference type="SUPFAM" id="SSF54427">
    <property type="entry name" value="NTF2-like"/>
    <property type="match status" value="1"/>
</dbReference>
<reference evidence="2 3" key="1">
    <citation type="submission" date="2022-06" db="EMBL/GenBank/DDBJ databases">
        <title>Genomic Encyclopedia of Archaeal and Bacterial Type Strains, Phase II (KMG-II): from individual species to whole genera.</title>
        <authorList>
            <person name="Goeker M."/>
        </authorList>
    </citation>
    <scope>NUCLEOTIDE SEQUENCE [LARGE SCALE GENOMIC DNA]</scope>
    <source>
        <strain evidence="2 3">DSM 40477</strain>
    </source>
</reference>
<sequence length="161" mass="17728">MSEHLTDDARRRRAHATVDRVMSTLLAKDMAGFAGLWAPTGIMEFPFAPPGRPRRLDGADAVWEYVRDYTDHIDLRAITSETRHETQNPDVLVVEFSVEGLAVRTGRPYRMSYVAVIEVGAEGIVSYRDYWNPLAVAEALGADSELVAGSANAAAHQEARA</sequence>
<dbReference type="Pfam" id="PF12680">
    <property type="entry name" value="SnoaL_2"/>
    <property type="match status" value="1"/>
</dbReference>
<comment type="caution">
    <text evidence="2">The sequence shown here is derived from an EMBL/GenBank/DDBJ whole genome shotgun (WGS) entry which is preliminary data.</text>
</comment>
<dbReference type="RefSeq" id="WP_253670877.1">
    <property type="nucleotide sequence ID" value="NZ_JAMTCP010000022.1"/>
</dbReference>
<name>A0ABT1HWU2_STRSD</name>
<accession>A0ABT1HWU2</accession>
<dbReference type="EMBL" id="JAMTCP010000022">
    <property type="protein sequence ID" value="MCP2259998.1"/>
    <property type="molecule type" value="Genomic_DNA"/>
</dbReference>
<keyword evidence="3" id="KW-1185">Reference proteome</keyword>
<dbReference type="GO" id="GO:0016853">
    <property type="term" value="F:isomerase activity"/>
    <property type="evidence" value="ECO:0007669"/>
    <property type="project" value="UniProtKB-KW"/>
</dbReference>
<protein>
    <submittedName>
        <fullName evidence="2">Ketosteroid isomerase-related protein</fullName>
    </submittedName>
</protein>
<proteinExistence type="predicted"/>
<dbReference type="InterPro" id="IPR032710">
    <property type="entry name" value="NTF2-like_dom_sf"/>
</dbReference>